<feature type="compositionally biased region" description="Gly residues" evidence="2">
    <location>
        <begin position="93"/>
        <end position="105"/>
    </location>
</feature>
<sequence length="105" mass="11448">NVASPGSLNTVQLGLIEAEADVSEQRIMLERSTQRVEQLERTLERSRRIVAGGGTGEEVQSLRHENDMLRKRLAMLETQLAELTAALDANTPRGGGRGGVGRNRP</sequence>
<evidence type="ECO:0000313" key="3">
    <source>
        <dbReference type="EMBL" id="VAX37775.1"/>
    </source>
</evidence>
<evidence type="ECO:0000256" key="2">
    <source>
        <dbReference type="SAM" id="MobiDB-lite"/>
    </source>
</evidence>
<name>A0A3B1DZ33_9ZZZZ</name>
<proteinExistence type="predicted"/>
<feature type="non-terminal residue" evidence="3">
    <location>
        <position position="1"/>
    </location>
</feature>
<feature type="region of interest" description="Disordered" evidence="2">
    <location>
        <begin position="86"/>
        <end position="105"/>
    </location>
</feature>
<gene>
    <name evidence="3" type="ORF">MNBD_PLANCTO03-2135</name>
</gene>
<accession>A0A3B1DZ33</accession>
<protein>
    <submittedName>
        <fullName evidence="3">Uncharacterized protein</fullName>
    </submittedName>
</protein>
<dbReference type="EMBL" id="UOGK01000120">
    <property type="protein sequence ID" value="VAX37775.1"/>
    <property type="molecule type" value="Genomic_DNA"/>
</dbReference>
<keyword evidence="1" id="KW-0175">Coiled coil</keyword>
<dbReference type="Gene3D" id="1.10.287.1490">
    <property type="match status" value="1"/>
</dbReference>
<dbReference type="AlphaFoldDB" id="A0A3B1DZ33"/>
<evidence type="ECO:0000256" key="1">
    <source>
        <dbReference type="SAM" id="Coils"/>
    </source>
</evidence>
<organism evidence="3">
    <name type="scientific">hydrothermal vent metagenome</name>
    <dbReference type="NCBI Taxonomy" id="652676"/>
    <lineage>
        <taxon>unclassified sequences</taxon>
        <taxon>metagenomes</taxon>
        <taxon>ecological metagenomes</taxon>
    </lineage>
</organism>
<reference evidence="3" key="1">
    <citation type="submission" date="2018-06" db="EMBL/GenBank/DDBJ databases">
        <authorList>
            <person name="Zhirakovskaya E."/>
        </authorList>
    </citation>
    <scope>NUCLEOTIDE SEQUENCE</scope>
</reference>
<feature type="coiled-coil region" evidence="1">
    <location>
        <begin position="22"/>
        <end position="86"/>
    </location>
</feature>